<feature type="domain" description="Filamentous haemagglutinin FhaB/tRNA nuclease CdiA-like TPS" evidence="1">
    <location>
        <begin position="60"/>
        <end position="173"/>
    </location>
</feature>
<evidence type="ECO:0000259" key="1">
    <source>
        <dbReference type="SMART" id="SM00912"/>
    </source>
</evidence>
<name>A0ABY4SFA9_AQUTE</name>
<dbReference type="InterPro" id="IPR012334">
    <property type="entry name" value="Pectin_lyas_fold"/>
</dbReference>
<evidence type="ECO:0000313" key="3">
    <source>
        <dbReference type="Proteomes" id="UP001056201"/>
    </source>
</evidence>
<dbReference type="InterPro" id="IPR043709">
    <property type="entry name" value="DUF5649"/>
</dbReference>
<dbReference type="InterPro" id="IPR011050">
    <property type="entry name" value="Pectin_lyase_fold/virulence"/>
</dbReference>
<protein>
    <submittedName>
        <fullName evidence="2">YDG domain-containing protein</fullName>
    </submittedName>
</protein>
<proteinExistence type="predicted"/>
<dbReference type="RefSeq" id="WP_250199020.1">
    <property type="nucleotide sequence ID" value="NZ_CP097636.1"/>
</dbReference>
<reference evidence="2" key="1">
    <citation type="submission" date="2022-05" db="EMBL/GenBank/DDBJ databases">
        <title>An RpoN-dependent PEP-CTERM gene is involved in floc formation of an Aquincola tertiaricarbonis strain.</title>
        <authorList>
            <person name="Qiu D."/>
            <person name="Xia M."/>
        </authorList>
    </citation>
    <scope>NUCLEOTIDE SEQUENCE</scope>
    <source>
        <strain evidence="2">RN12</strain>
    </source>
</reference>
<evidence type="ECO:0000313" key="2">
    <source>
        <dbReference type="EMBL" id="URI10817.1"/>
    </source>
</evidence>
<organism evidence="2 3">
    <name type="scientific">Aquincola tertiaricarbonis</name>
    <dbReference type="NCBI Taxonomy" id="391953"/>
    <lineage>
        <taxon>Bacteria</taxon>
        <taxon>Pseudomonadati</taxon>
        <taxon>Pseudomonadota</taxon>
        <taxon>Betaproteobacteria</taxon>
        <taxon>Burkholderiales</taxon>
        <taxon>Sphaerotilaceae</taxon>
        <taxon>Aquincola</taxon>
    </lineage>
</organism>
<dbReference type="Gene3D" id="2.160.20.10">
    <property type="entry name" value="Single-stranded right-handed beta-helix, Pectin lyase-like"/>
    <property type="match status" value="1"/>
</dbReference>
<gene>
    <name evidence="2" type="ORF">MW290_17700</name>
</gene>
<dbReference type="PANTHER" id="PTHR12338">
    <property type="entry name" value="AUTOTRANSPORTER"/>
    <property type="match status" value="1"/>
</dbReference>
<dbReference type="InterPro" id="IPR050909">
    <property type="entry name" value="Bact_Autotransporter_VF"/>
</dbReference>
<dbReference type="PANTHER" id="PTHR12338:SF5">
    <property type="entry name" value="ANTIGEN 43-RELATED"/>
    <property type="match status" value="1"/>
</dbReference>
<dbReference type="NCBIfam" id="TIGR01901">
    <property type="entry name" value="adhes_NPXG"/>
    <property type="match status" value="1"/>
</dbReference>
<accession>A0ABY4SFA9</accession>
<sequence length="1632" mass="160531">MSTSASLNTAYRLVRRADAQWVPVPETATGHGAARAGAQLVAHLLLAALPLVANAGPPGAGTLPTGGTLAAGQASWQAQGSTLTVNQASQRAVIDWQRFDLGSQASVVFNQAAGRNAATLNRVLGNQPSQILGRIQAPGQVFISNPSGVIFGASARVDVGGLVATTMSTSNADFMAGNGLWQRQGSTGAVVNQGTLTAADGGYVALLAPEVRNEGVVLARAGTVALAAGESVRLDFDGPGLASVLVTPAALKTLVDNRQALLAPEGVVILSARSAESLRSGVVNQAGLIDASSLVSRGGRVLLEGDSLTLAAGSRIDATGATGGGTVHVGGGWQGSGPLAGATTVVMAEGASIDASATRRGDGGEVVLWSDVARNGTRTAVQGRISARAGAEGGDGGRVETSGHTLDIRGATVDASSAKGRGGRWLLDPTDLTIDAAQAATIVTALEGGTDTTVQTVAGGSDAGHLTVGSGIRWTSSADLTLQADGDIFVRAPILAEHANAVLTFQYGQGAVAAGNTADYHVLAPIGLNGGPNFVTLKGSDGTPITHTVINAVGTENDSGGLTLQGMRGNLAGHYVLGASLNIGHVSGWNSGAGFTPVGDNSTPFTGSFDGLGNTLIGLTINRPSAEYQGLFGKTQDASIRNLGLADVSITASARGGALAGVVGANTQVSTVYATGTVAGGSMLGGLAGSLSSGVVVSDSYLSVNVGASGGWAGGLTGDQSGATVQRVFSTGSVSGSFNAGGLLGGKNGTVTNSFTTGSLYGYNFGGSETNSGTRSASQLKQASTFASYDLANVWTIYEGRTTPLLNAFLTPVTVTAAAQKTYDGTLDAVLADATLSSEGLRNQLQGTLVYGGGANSANAGSYASTTASGLYSGQQGVRISYAPVGTLTIDPKALTVVGAAAANKVYDRSTDATVSGTLQGVVGSDAVSLQASASFADKNVGTAKPVTATFTLDGAAAGNYTVAQPTGLTADITPAQLTVSGVTAANKVYDRETVASVSGGTLSGVLGGDTVTLGAGSGSFADKNVGTGKAVTAGFSLAGADAANYVVAPVTGLTADITPATVALASTSVGSKVYDGQTAATLSGGALTGVLGSDAVTLQASQVSFLDANVGTAKPVTAQLSLAGADAGNYVLAAGAADALTGDITRLGSVSWVGGSRGSWFDASNWAGGAVPIRDNVANVVIPQGTLVTVADGAAADAPMLASLTGAGSVSVARQALSASGAISLASLAVGAGGELAAGSLTVPSLTQTGGRISVNGALTVNGQFAQVDGQLRAGGAASVTQAAGDLSVRHLVAGSLVLRANDGALTLGNVGSVADARLHAAADITQTDGGSLTVLGALDATAGGDVRLAQARNMVVGTVAVQGRHVQLVQAIDDLVLGNVVASGDLAATAATGHLRQATDTTLSVTGSTTAVASQGSVYLMNEGNRLVGTVSARGQDVGLTQGAAPLVLGTVTAGANLAVKSGGTVTQVGALTVGERTSLDAVGQDVRLDRRDNDFTGAVTARTGALTLVDGSGGLQLGGVQTSGATLVESYGGPISQTSSFATTSGLLSVFNAWQDGSYTSVSLNTEAAVQINGQVASTASAGVSAGIARALSALSWSTLPTSLAAAQDTARPADQKLTLPATVPVKAE</sequence>
<dbReference type="SMART" id="SM00912">
    <property type="entry name" value="Haemagg_act"/>
    <property type="match status" value="1"/>
</dbReference>
<dbReference type="SUPFAM" id="SSF51126">
    <property type="entry name" value="Pectin lyase-like"/>
    <property type="match status" value="1"/>
</dbReference>
<dbReference type="Proteomes" id="UP001056201">
    <property type="component" value="Chromosome 2"/>
</dbReference>
<dbReference type="InterPro" id="IPR041248">
    <property type="entry name" value="YDG"/>
</dbReference>
<dbReference type="EMBL" id="CP097636">
    <property type="protein sequence ID" value="URI10817.1"/>
    <property type="molecule type" value="Genomic_DNA"/>
</dbReference>
<dbReference type="Pfam" id="PF18657">
    <property type="entry name" value="YDG"/>
    <property type="match status" value="3"/>
</dbReference>
<dbReference type="InterPro" id="IPR008638">
    <property type="entry name" value="FhaB/CdiA-like_TPS"/>
</dbReference>
<dbReference type="Pfam" id="PF18886">
    <property type="entry name" value="DUF5649"/>
    <property type="match status" value="3"/>
</dbReference>
<dbReference type="Pfam" id="PF05860">
    <property type="entry name" value="TPS"/>
    <property type="match status" value="1"/>
</dbReference>
<dbReference type="Gene3D" id="2.160.20.110">
    <property type="match status" value="1"/>
</dbReference>
<keyword evidence="3" id="KW-1185">Reference proteome</keyword>